<dbReference type="HOGENOM" id="CLU_1831950_0_0_7"/>
<evidence type="ECO:0000259" key="1">
    <source>
        <dbReference type="Pfam" id="PF12702"/>
    </source>
</evidence>
<dbReference type="Gene3D" id="2.40.128.280">
    <property type="match status" value="1"/>
</dbReference>
<evidence type="ECO:0000313" key="3">
    <source>
        <dbReference type="Proteomes" id="UP000000602"/>
    </source>
</evidence>
<protein>
    <recommendedName>
        <fullName evidence="1">Lipocalin-like domain-containing protein</fullName>
    </recommendedName>
</protein>
<gene>
    <name evidence="2" type="ordered locus">DP0397</name>
</gene>
<evidence type="ECO:0000313" key="2">
    <source>
        <dbReference type="EMBL" id="CAG35126.1"/>
    </source>
</evidence>
<name>Q6AR98_DESPS</name>
<proteinExistence type="predicted"/>
<organism evidence="2 3">
    <name type="scientific">Desulfotalea psychrophila (strain LSv54 / DSM 12343)</name>
    <dbReference type="NCBI Taxonomy" id="177439"/>
    <lineage>
        <taxon>Bacteria</taxon>
        <taxon>Pseudomonadati</taxon>
        <taxon>Thermodesulfobacteriota</taxon>
        <taxon>Desulfobulbia</taxon>
        <taxon>Desulfobulbales</taxon>
        <taxon>Desulfocapsaceae</taxon>
        <taxon>Desulfotalea</taxon>
    </lineage>
</organism>
<dbReference type="KEGG" id="dps:DP0397"/>
<accession>Q6AR98</accession>
<dbReference type="STRING" id="177439.DP0397"/>
<reference evidence="3" key="1">
    <citation type="journal article" date="2004" name="Environ. Microbiol.">
        <title>The genome of Desulfotalea psychrophila, a sulfate-reducing bacterium from permanently cold Arctic sediments.</title>
        <authorList>
            <person name="Rabus R."/>
            <person name="Ruepp A."/>
            <person name="Frickey T."/>
            <person name="Rattei T."/>
            <person name="Fartmann B."/>
            <person name="Stark M."/>
            <person name="Bauer M."/>
            <person name="Zibat A."/>
            <person name="Lombardot T."/>
            <person name="Becker I."/>
            <person name="Amann J."/>
            <person name="Gellner K."/>
            <person name="Teeling H."/>
            <person name="Leuschner W.D."/>
            <person name="Gloeckner F.-O."/>
            <person name="Lupas A.N."/>
            <person name="Amann R."/>
            <person name="Klenk H.-P."/>
        </authorList>
    </citation>
    <scope>NUCLEOTIDE SEQUENCE [LARGE SCALE GENOMIC DNA]</scope>
    <source>
        <strain evidence="3">DSM 12343 / LSv54</strain>
    </source>
</reference>
<dbReference type="OrthoDB" id="199694at2"/>
<dbReference type="RefSeq" id="WP_011187642.1">
    <property type="nucleotide sequence ID" value="NC_006138.1"/>
</dbReference>
<dbReference type="EMBL" id="CR522870">
    <property type="protein sequence ID" value="CAG35126.1"/>
    <property type="molecule type" value="Genomic_DNA"/>
</dbReference>
<feature type="domain" description="Lipocalin-like" evidence="1">
    <location>
        <begin position="39"/>
        <end position="132"/>
    </location>
</feature>
<keyword evidence="3" id="KW-1185">Reference proteome</keyword>
<sequence>MKFIFSIVLVLFLAIAGLGIYKFNLLEDDIYMSADAVRHEDMIGGWVRPIESMPGEVEGFELRPNGVAVSINMATLPYTSWQLLTGKLILKGRSVGNGTSSVITETYTINSVGKANMSVIDEQGRDIVFDHQPLKEPNNQ</sequence>
<dbReference type="Pfam" id="PF12702">
    <property type="entry name" value="Lipocalin_3"/>
    <property type="match status" value="1"/>
</dbReference>
<dbReference type="InterPro" id="IPR024311">
    <property type="entry name" value="Lipocalin-like"/>
</dbReference>
<dbReference type="eggNOG" id="ENOG50339QS">
    <property type="taxonomic scope" value="Bacteria"/>
</dbReference>
<dbReference type="AlphaFoldDB" id="Q6AR98"/>
<dbReference type="Proteomes" id="UP000000602">
    <property type="component" value="Chromosome"/>
</dbReference>